<proteinExistence type="predicted"/>
<evidence type="ECO:0000313" key="3">
    <source>
        <dbReference type="Proteomes" id="UP000008141"/>
    </source>
</evidence>
<dbReference type="Proteomes" id="UP000008141">
    <property type="component" value="Unassembled WGS sequence"/>
</dbReference>
<dbReference type="OrthoDB" id="1927237at2759"/>
<evidence type="ECO:0000256" key="1">
    <source>
        <dbReference type="SAM" id="MobiDB-lite"/>
    </source>
</evidence>
<dbReference type="InParanoid" id="E1Z635"/>
<feature type="compositionally biased region" description="Gly residues" evidence="1">
    <location>
        <begin position="297"/>
        <end position="306"/>
    </location>
</feature>
<accession>E1Z635</accession>
<dbReference type="EMBL" id="GL433837">
    <property type="protein sequence ID" value="EFN58578.1"/>
    <property type="molecule type" value="Genomic_DNA"/>
</dbReference>
<feature type="compositionally biased region" description="Low complexity" evidence="1">
    <location>
        <begin position="490"/>
        <end position="499"/>
    </location>
</feature>
<dbReference type="KEGG" id="cvr:CHLNCDRAFT_50380"/>
<sequence length="590" mass="64785">MDILFLREPEASGGAAEGLGSESRLLQELQDTLGQLKQALHAALLGSRSNSKEARQWLINSIAGLGIQHAATKRRRFTQFLPGGAACRGAEHQALGLAALQLLFEAAPAEVGALVAQDASLLRRFFKSDPKRGPLWFGHFSMEGMRRFKYGAAALAKYALTNRAEVWHLLAWQGRHPQAPVAVAQRTHYFSELDVPRTLRHLIRECPDFWGSREMRSSVETGAAQLLALDPVFWSRELLRWLEDRHSASGSRLYTELCRCLEAGPWRLHCQRLLQLLPQHDLLPFATGLLDSSRLPGDGGWSGGQRSGQAAGSDAAAPGQPSAWLVFRRVQWQSLDQLMLAAAMGCCLPLLLRLLRDEEMADEEQQVDRLVRQLLQLGRPPEQQAAVVAEHWQLRRRLRRQRSAAVEAELQELLLLHLFAAAFLVQHLSRGNRSEAEQLQQLLTASGLGWQLESPAGASSAHRQRSGKKRKHKKARRSKRSGKKRKRRSSNSSSSSSGSEEGGSNGSSCGDELDGVSTGLMGPHSGLFGGPADSEQEQWRWCLMQPQRGDDGSDGVPVADAPEAVSSLELVDGVATAAGTAYVDWLFAAS</sequence>
<dbReference type="PANTHER" id="PTHR37766">
    <property type="entry name" value="OS01G0897100 PROTEIN"/>
    <property type="match status" value="1"/>
</dbReference>
<dbReference type="GeneID" id="17357908"/>
<keyword evidence="3" id="KW-1185">Reference proteome</keyword>
<feature type="region of interest" description="Disordered" evidence="1">
    <location>
        <begin position="297"/>
        <end position="316"/>
    </location>
</feature>
<dbReference type="AlphaFoldDB" id="E1Z635"/>
<dbReference type="eggNOG" id="ENOG502QVQG">
    <property type="taxonomic scope" value="Eukaryota"/>
</dbReference>
<gene>
    <name evidence="2" type="ORF">CHLNCDRAFT_50380</name>
</gene>
<feature type="region of interest" description="Disordered" evidence="1">
    <location>
        <begin position="454"/>
        <end position="535"/>
    </location>
</feature>
<dbReference type="RefSeq" id="XP_005850680.1">
    <property type="nucleotide sequence ID" value="XM_005850618.1"/>
</dbReference>
<dbReference type="STRING" id="554065.E1Z635"/>
<dbReference type="FunCoup" id="E1Z635">
    <property type="interactions" value="271"/>
</dbReference>
<protein>
    <submittedName>
        <fullName evidence="2">Uncharacterized protein</fullName>
    </submittedName>
</protein>
<name>E1Z635_CHLVA</name>
<organism evidence="3">
    <name type="scientific">Chlorella variabilis</name>
    <name type="common">Green alga</name>
    <dbReference type="NCBI Taxonomy" id="554065"/>
    <lineage>
        <taxon>Eukaryota</taxon>
        <taxon>Viridiplantae</taxon>
        <taxon>Chlorophyta</taxon>
        <taxon>core chlorophytes</taxon>
        <taxon>Trebouxiophyceae</taxon>
        <taxon>Chlorellales</taxon>
        <taxon>Chlorellaceae</taxon>
        <taxon>Chlorella clade</taxon>
        <taxon>Chlorella</taxon>
    </lineage>
</organism>
<feature type="compositionally biased region" description="Low complexity" evidence="1">
    <location>
        <begin position="307"/>
        <end position="316"/>
    </location>
</feature>
<evidence type="ECO:0000313" key="2">
    <source>
        <dbReference type="EMBL" id="EFN58578.1"/>
    </source>
</evidence>
<reference evidence="2 3" key="1">
    <citation type="journal article" date="2010" name="Plant Cell">
        <title>The Chlorella variabilis NC64A genome reveals adaptation to photosymbiosis, coevolution with viruses, and cryptic sex.</title>
        <authorList>
            <person name="Blanc G."/>
            <person name="Duncan G."/>
            <person name="Agarkova I."/>
            <person name="Borodovsky M."/>
            <person name="Gurnon J."/>
            <person name="Kuo A."/>
            <person name="Lindquist E."/>
            <person name="Lucas S."/>
            <person name="Pangilinan J."/>
            <person name="Polle J."/>
            <person name="Salamov A."/>
            <person name="Terry A."/>
            <person name="Yamada T."/>
            <person name="Dunigan D.D."/>
            <person name="Grigoriev I.V."/>
            <person name="Claverie J.M."/>
            <person name="Van Etten J.L."/>
        </authorList>
    </citation>
    <scope>NUCLEOTIDE SEQUENCE [LARGE SCALE GENOMIC DNA]</scope>
    <source>
        <strain evidence="2 3">NC64A</strain>
    </source>
</reference>
<feature type="compositionally biased region" description="Basic residues" evidence="1">
    <location>
        <begin position="462"/>
        <end position="489"/>
    </location>
</feature>
<dbReference type="PANTHER" id="PTHR37766:SF1">
    <property type="entry name" value="OS01G0897100 PROTEIN"/>
    <property type="match status" value="1"/>
</dbReference>